<protein>
    <submittedName>
        <fullName evidence="2">Uncharacterized protein</fullName>
    </submittedName>
</protein>
<sequence length="120" mass="13833">MNVDKLARYCQLKAQIKQTEDELEQLRKEITGEIAQDAEFVCGDYTLKIVYQEKRHYNDQQLAAVLPDPELWRALFKADPAKISALVKTGLLNEKSLEGTYTTMRTPYLYVSSTLRETQT</sequence>
<dbReference type="EMBL" id="QRDZ01000005">
    <property type="protein sequence ID" value="RED85276.1"/>
    <property type="molecule type" value="Genomic_DNA"/>
</dbReference>
<name>A0A3D9KGL8_9BACL</name>
<proteinExistence type="predicted"/>
<keyword evidence="1" id="KW-0175">Coiled coil</keyword>
<keyword evidence="3" id="KW-1185">Reference proteome</keyword>
<accession>A0A3D9KGL8</accession>
<gene>
    <name evidence="2" type="ORF">DFP98_105287</name>
</gene>
<dbReference type="OrthoDB" id="2678891at2"/>
<reference evidence="2 3" key="1">
    <citation type="submission" date="2018-07" db="EMBL/GenBank/DDBJ databases">
        <title>Genomic Encyclopedia of Type Strains, Phase III (KMG-III): the genomes of soil and plant-associated and newly described type strains.</title>
        <authorList>
            <person name="Whitman W."/>
        </authorList>
    </citation>
    <scope>NUCLEOTIDE SEQUENCE [LARGE SCALE GENOMIC DNA]</scope>
    <source>
        <strain evidence="2 3">CECT 7287</strain>
    </source>
</reference>
<dbReference type="AlphaFoldDB" id="A0A3D9KGL8"/>
<comment type="caution">
    <text evidence="2">The sequence shown here is derived from an EMBL/GenBank/DDBJ whole genome shotgun (WGS) entry which is preliminary data.</text>
</comment>
<feature type="coiled-coil region" evidence="1">
    <location>
        <begin position="9"/>
        <end position="36"/>
    </location>
</feature>
<dbReference type="RefSeq" id="WP_116060271.1">
    <property type="nucleotide sequence ID" value="NZ_QRDZ01000005.1"/>
</dbReference>
<organism evidence="2 3">
    <name type="scientific">Cohnella phaseoli</name>
    <dbReference type="NCBI Taxonomy" id="456490"/>
    <lineage>
        <taxon>Bacteria</taxon>
        <taxon>Bacillati</taxon>
        <taxon>Bacillota</taxon>
        <taxon>Bacilli</taxon>
        <taxon>Bacillales</taxon>
        <taxon>Paenibacillaceae</taxon>
        <taxon>Cohnella</taxon>
    </lineage>
</organism>
<dbReference type="Proteomes" id="UP000256977">
    <property type="component" value="Unassembled WGS sequence"/>
</dbReference>
<evidence type="ECO:0000313" key="2">
    <source>
        <dbReference type="EMBL" id="RED85276.1"/>
    </source>
</evidence>
<evidence type="ECO:0000313" key="3">
    <source>
        <dbReference type="Proteomes" id="UP000256977"/>
    </source>
</evidence>
<evidence type="ECO:0000256" key="1">
    <source>
        <dbReference type="SAM" id="Coils"/>
    </source>
</evidence>